<dbReference type="AlphaFoldDB" id="M1DXT3"/>
<reference evidence="2" key="1">
    <citation type="journal article" date="2011" name="Nature">
        <title>Genome sequence and analysis of the tuber crop potato.</title>
        <authorList>
            <consortium name="The Potato Genome Sequencing Consortium"/>
        </authorList>
    </citation>
    <scope>NUCLEOTIDE SEQUENCE [LARGE SCALE GENOMIC DNA]</scope>
    <source>
        <strain evidence="2">cv. DM1-3 516 R44</strain>
    </source>
</reference>
<dbReference type="InParanoid" id="M1DXT3"/>
<dbReference type="Gramene" id="PGSC0003DMT400096147">
    <property type="protein sequence ID" value="PGSC0003DMT400096147"/>
    <property type="gene ID" value="PGSC0003DMG400045718"/>
</dbReference>
<accession>M1DXT3</accession>
<sequence>MGLIAMIMEDTWLFLEIESPWYKAFCANNYTNPLAMRTSWLLILLMFLQGLDTKINPFQEGEDDNVMDSKDHVKSLEELDGHQIKTYNVLNVHQTDHSALLVRIADQLGDSPFGVVHCRLAPAFNIVVLWVSGRHGTTSRNFSAMQRLLPFSSDLILSFKAQHTGKEGEVRPFGDLLSGHDDPQAFISPSFSAFSFLFAT</sequence>
<keyword evidence="2" id="KW-1185">Reference proteome</keyword>
<evidence type="ECO:0000313" key="1">
    <source>
        <dbReference type="EnsemblPlants" id="PGSC0003DMT400096147"/>
    </source>
</evidence>
<dbReference type="HOGENOM" id="CLU_1368306_0_0_1"/>
<dbReference type="EnsemblPlants" id="PGSC0003DMT400096147">
    <property type="protein sequence ID" value="PGSC0003DMT400096147"/>
    <property type="gene ID" value="PGSC0003DMG400045718"/>
</dbReference>
<dbReference type="PaxDb" id="4113-PGSC0003DMT400096147"/>
<name>M1DXT3_SOLTU</name>
<proteinExistence type="predicted"/>
<reference evidence="1" key="2">
    <citation type="submission" date="2015-06" db="UniProtKB">
        <authorList>
            <consortium name="EnsemblPlants"/>
        </authorList>
    </citation>
    <scope>IDENTIFICATION</scope>
    <source>
        <strain evidence="1">DM1-3 516 R44</strain>
    </source>
</reference>
<evidence type="ECO:0000313" key="2">
    <source>
        <dbReference type="Proteomes" id="UP000011115"/>
    </source>
</evidence>
<protein>
    <submittedName>
        <fullName evidence="1">Uncharacterized protein</fullName>
    </submittedName>
</protein>
<organism evidence="1 2">
    <name type="scientific">Solanum tuberosum</name>
    <name type="common">Potato</name>
    <dbReference type="NCBI Taxonomy" id="4113"/>
    <lineage>
        <taxon>Eukaryota</taxon>
        <taxon>Viridiplantae</taxon>
        <taxon>Streptophyta</taxon>
        <taxon>Embryophyta</taxon>
        <taxon>Tracheophyta</taxon>
        <taxon>Spermatophyta</taxon>
        <taxon>Magnoliopsida</taxon>
        <taxon>eudicotyledons</taxon>
        <taxon>Gunneridae</taxon>
        <taxon>Pentapetalae</taxon>
        <taxon>asterids</taxon>
        <taxon>lamiids</taxon>
        <taxon>Solanales</taxon>
        <taxon>Solanaceae</taxon>
        <taxon>Solanoideae</taxon>
        <taxon>Solaneae</taxon>
        <taxon>Solanum</taxon>
    </lineage>
</organism>
<dbReference type="Proteomes" id="UP000011115">
    <property type="component" value="Unassembled WGS sequence"/>
</dbReference>